<sequence>MKNIFTLTFLALSCLSTHAIASEKLAGNEILAVQKGGVPDKIYENNKPHLRIATYNIGKNEASENVADFTSLNAAIKKIAADIIAVPEVDNKTARSQKIDQLKTIADANNYHYAFGKALDFDGGEYGLGILSKYKIQHTQVINLPSGDAEQRVALLAQIAVPGFDTPVLVMVTHLDWQKDPTMRIEQVRHLLDVSIGDASSDFKDIASSIKILAGDFNSTRDEQPLKEIGYFFNPVEKQGTDYRTWPAVNPAIDIDHIFTFKGQKWDVKKIDIPHNSPAFTWSSASDHLPFIADMELTEQ</sequence>
<dbReference type="GO" id="GO:0004527">
    <property type="term" value="F:exonuclease activity"/>
    <property type="evidence" value="ECO:0007669"/>
    <property type="project" value="UniProtKB-KW"/>
</dbReference>
<dbReference type="InterPro" id="IPR036691">
    <property type="entry name" value="Endo/exonu/phosph_ase_sf"/>
</dbReference>
<keyword evidence="2" id="KW-0269">Exonuclease</keyword>
<dbReference type="PANTHER" id="PTHR14859:SF15">
    <property type="entry name" value="ENDONUCLEASE_EXONUCLEASE_PHOSPHATASE DOMAIN-CONTAINING PROTEIN"/>
    <property type="match status" value="1"/>
</dbReference>
<dbReference type="OMA" id="HIFTFKG"/>
<dbReference type="PANTHER" id="PTHR14859">
    <property type="entry name" value="CALCOFLUOR WHITE HYPERSENSITIVE PROTEIN PRECURSOR"/>
    <property type="match status" value="1"/>
</dbReference>
<keyword evidence="2" id="KW-0378">Hydrolase</keyword>
<dbReference type="GO" id="GO:0004519">
    <property type="term" value="F:endonuclease activity"/>
    <property type="evidence" value="ECO:0007669"/>
    <property type="project" value="UniProtKB-KW"/>
</dbReference>
<dbReference type="GO" id="GO:0016020">
    <property type="term" value="C:membrane"/>
    <property type="evidence" value="ECO:0007669"/>
    <property type="project" value="GOC"/>
</dbReference>
<dbReference type="PATRIC" id="fig|545.12.peg.1682"/>
<dbReference type="Pfam" id="PF03372">
    <property type="entry name" value="Exo_endo_phos"/>
    <property type="match status" value="1"/>
</dbReference>
<dbReference type="Gene3D" id="3.60.10.10">
    <property type="entry name" value="Endonuclease/exonuclease/phosphatase"/>
    <property type="match status" value="1"/>
</dbReference>
<dbReference type="InterPro" id="IPR051916">
    <property type="entry name" value="GPI-anchor_lipid_remodeler"/>
</dbReference>
<organism evidence="2">
    <name type="scientific">Citrobacter koseri</name>
    <name type="common">Citrobacter diversus</name>
    <dbReference type="NCBI Taxonomy" id="545"/>
    <lineage>
        <taxon>Bacteria</taxon>
        <taxon>Pseudomonadati</taxon>
        <taxon>Pseudomonadota</taxon>
        <taxon>Gammaproteobacteria</taxon>
        <taxon>Enterobacterales</taxon>
        <taxon>Enterobacteriaceae</taxon>
        <taxon>Citrobacter</taxon>
    </lineage>
</organism>
<gene>
    <name evidence="2" type="ORF">BN1086_01676</name>
</gene>
<reference evidence="2" key="1">
    <citation type="submission" date="2014-06" db="EMBL/GenBank/DDBJ databases">
        <authorList>
            <person name="Urmite Genomes Urmite Genomes"/>
        </authorList>
    </citation>
    <scope>NUCLEOTIDE SEQUENCE</scope>
</reference>
<evidence type="ECO:0000259" key="1">
    <source>
        <dbReference type="Pfam" id="PF03372"/>
    </source>
</evidence>
<dbReference type="RefSeq" id="WP_012132554.1">
    <property type="nucleotide sequence ID" value="NZ_CP052059.1"/>
</dbReference>
<dbReference type="InterPro" id="IPR005135">
    <property type="entry name" value="Endo/exonuclease/phosphatase"/>
</dbReference>
<dbReference type="GO" id="GO:0006506">
    <property type="term" value="P:GPI anchor biosynthetic process"/>
    <property type="evidence" value="ECO:0007669"/>
    <property type="project" value="TreeGrafter"/>
</dbReference>
<keyword evidence="2" id="KW-0540">Nuclease</keyword>
<protein>
    <submittedName>
        <fullName evidence="2">Endonuclease/exonuclease/phosphatase</fullName>
    </submittedName>
</protein>
<keyword evidence="2" id="KW-0255">Endonuclease</keyword>
<dbReference type="SUPFAM" id="SSF56219">
    <property type="entry name" value="DNase I-like"/>
    <property type="match status" value="1"/>
</dbReference>
<dbReference type="AlphaFoldDB" id="A0A078LHL7"/>
<proteinExistence type="predicted"/>
<evidence type="ECO:0000313" key="2">
    <source>
        <dbReference type="EMBL" id="CDZ83554.1"/>
    </source>
</evidence>
<dbReference type="EMBL" id="LK931336">
    <property type="protein sequence ID" value="CDZ83554.1"/>
    <property type="molecule type" value="Genomic_DNA"/>
</dbReference>
<name>A0A078LHL7_CITKO</name>
<accession>A0A078LHL7</accession>
<dbReference type="GeneID" id="45135721"/>
<feature type="domain" description="Endonuclease/exonuclease/phosphatase" evidence="1">
    <location>
        <begin position="53"/>
        <end position="288"/>
    </location>
</feature>